<feature type="domain" description="Nudix hydrolase" evidence="9">
    <location>
        <begin position="34"/>
        <end position="167"/>
    </location>
</feature>
<dbReference type="SUPFAM" id="SSF55811">
    <property type="entry name" value="Nudix"/>
    <property type="match status" value="1"/>
</dbReference>
<dbReference type="InterPro" id="IPR020084">
    <property type="entry name" value="NUDIX_hydrolase_CS"/>
</dbReference>
<dbReference type="GO" id="GO:0016787">
    <property type="term" value="F:hydrolase activity"/>
    <property type="evidence" value="ECO:0007669"/>
    <property type="project" value="UniProtKB-KW"/>
</dbReference>
<dbReference type="NCBIfam" id="TIGR00052">
    <property type="entry name" value="nudix-type nucleoside diphosphatase, YffH/AdpP family"/>
    <property type="match status" value="1"/>
</dbReference>
<gene>
    <name evidence="10" type="ORF">IC234_04465</name>
</gene>
<evidence type="ECO:0000256" key="7">
    <source>
        <dbReference type="ARBA" id="ARBA00032162"/>
    </source>
</evidence>
<dbReference type="Pfam" id="PF00293">
    <property type="entry name" value="NUDIX"/>
    <property type="match status" value="1"/>
</dbReference>
<comment type="catalytic activity">
    <reaction evidence="1">
        <text>GDP-alpha-D-mannose + H2O = alpha-D-mannose 1-phosphate + GMP + 2 H(+)</text>
        <dbReference type="Rhea" id="RHEA:27978"/>
        <dbReference type="ChEBI" id="CHEBI:15377"/>
        <dbReference type="ChEBI" id="CHEBI:15378"/>
        <dbReference type="ChEBI" id="CHEBI:57527"/>
        <dbReference type="ChEBI" id="CHEBI:58115"/>
        <dbReference type="ChEBI" id="CHEBI:58409"/>
    </reaction>
</comment>
<organism evidence="10 11">
    <name type="scientific">Hymenobacter armeniacus</name>
    <dbReference type="NCBI Taxonomy" id="2771358"/>
    <lineage>
        <taxon>Bacteria</taxon>
        <taxon>Pseudomonadati</taxon>
        <taxon>Bacteroidota</taxon>
        <taxon>Cytophagia</taxon>
        <taxon>Cytophagales</taxon>
        <taxon>Hymenobacteraceae</taxon>
        <taxon>Hymenobacter</taxon>
    </lineage>
</organism>
<dbReference type="PANTHER" id="PTHR11839">
    <property type="entry name" value="UDP/ADP-SUGAR PYROPHOSPHATASE"/>
    <property type="match status" value="1"/>
</dbReference>
<evidence type="ECO:0000256" key="8">
    <source>
        <dbReference type="ARBA" id="ARBA00032272"/>
    </source>
</evidence>
<evidence type="ECO:0000256" key="3">
    <source>
        <dbReference type="ARBA" id="ARBA00007275"/>
    </source>
</evidence>
<dbReference type="RefSeq" id="WP_190922607.1">
    <property type="nucleotide sequence ID" value="NZ_JACXAC010000001.1"/>
</dbReference>
<evidence type="ECO:0000256" key="4">
    <source>
        <dbReference type="ARBA" id="ARBA00011738"/>
    </source>
</evidence>
<evidence type="ECO:0000313" key="10">
    <source>
        <dbReference type="EMBL" id="MBD2721370.1"/>
    </source>
</evidence>
<sequence>MQIIDRNRVFNGHYKIDQLIVQHDGHELKREQFVPGKAVAALVYDAARQVYVLTRQFRIGPEAELLEIAAGMMDRGEAPETAVRREIHEELGYEIDKLEEIVCIWPSPGMSSEEITVYYAEVSHKSGEGGGLAEEHENIELVELSFEALVAEPLRDAKTVIAVQWVRLRQQS</sequence>
<reference evidence="10 11" key="1">
    <citation type="submission" date="2020-09" db="EMBL/GenBank/DDBJ databases">
        <authorList>
            <person name="Kim M.K."/>
        </authorList>
    </citation>
    <scope>NUCLEOTIDE SEQUENCE [LARGE SCALE GENOMIC DNA]</scope>
    <source>
        <strain evidence="10 11">BT189</strain>
    </source>
</reference>
<dbReference type="Proteomes" id="UP000606003">
    <property type="component" value="Unassembled WGS sequence"/>
</dbReference>
<evidence type="ECO:0000313" key="11">
    <source>
        <dbReference type="Proteomes" id="UP000606003"/>
    </source>
</evidence>
<dbReference type="Gene3D" id="3.90.79.10">
    <property type="entry name" value="Nucleoside Triphosphate Pyrophosphohydrolase"/>
    <property type="match status" value="1"/>
</dbReference>
<evidence type="ECO:0000256" key="6">
    <source>
        <dbReference type="ARBA" id="ARBA00022801"/>
    </source>
</evidence>
<evidence type="ECO:0000259" key="9">
    <source>
        <dbReference type="PROSITE" id="PS51462"/>
    </source>
</evidence>
<keyword evidence="11" id="KW-1185">Reference proteome</keyword>
<dbReference type="PROSITE" id="PS51462">
    <property type="entry name" value="NUDIX"/>
    <property type="match status" value="1"/>
</dbReference>
<evidence type="ECO:0000256" key="1">
    <source>
        <dbReference type="ARBA" id="ARBA00000847"/>
    </source>
</evidence>
<name>A0ABR8JQL0_9BACT</name>
<keyword evidence="6 10" id="KW-0378">Hydrolase</keyword>
<comment type="cofactor">
    <cofactor evidence="2">
        <name>Mg(2+)</name>
        <dbReference type="ChEBI" id="CHEBI:18420"/>
    </cofactor>
</comment>
<accession>A0ABR8JQL0</accession>
<dbReference type="InterPro" id="IPR004385">
    <property type="entry name" value="NDP_pyrophosphatase"/>
</dbReference>
<dbReference type="EMBL" id="JACXAC010000001">
    <property type="protein sequence ID" value="MBD2721370.1"/>
    <property type="molecule type" value="Genomic_DNA"/>
</dbReference>
<dbReference type="InterPro" id="IPR015797">
    <property type="entry name" value="NUDIX_hydrolase-like_dom_sf"/>
</dbReference>
<dbReference type="PROSITE" id="PS00893">
    <property type="entry name" value="NUDIX_BOX"/>
    <property type="match status" value="1"/>
</dbReference>
<proteinExistence type="inferred from homology"/>
<comment type="caution">
    <text evidence="10">The sequence shown here is derived from an EMBL/GenBank/DDBJ whole genome shotgun (WGS) entry which is preliminary data.</text>
</comment>
<evidence type="ECO:0000256" key="2">
    <source>
        <dbReference type="ARBA" id="ARBA00001946"/>
    </source>
</evidence>
<dbReference type="InterPro" id="IPR000086">
    <property type="entry name" value="NUDIX_hydrolase_dom"/>
</dbReference>
<comment type="subunit">
    <text evidence="4">Homodimer.</text>
</comment>
<comment type="similarity">
    <text evidence="3">Belongs to the Nudix hydrolase family. NudK subfamily.</text>
</comment>
<protein>
    <recommendedName>
        <fullName evidence="5">GDP-mannose pyrophosphatase</fullName>
    </recommendedName>
    <alternativeName>
        <fullName evidence="7">GDP-mannose hydrolase</fullName>
    </alternativeName>
    <alternativeName>
        <fullName evidence="8">GDPMK</fullName>
    </alternativeName>
</protein>
<dbReference type="PANTHER" id="PTHR11839:SF18">
    <property type="entry name" value="NUDIX HYDROLASE DOMAIN-CONTAINING PROTEIN"/>
    <property type="match status" value="1"/>
</dbReference>
<evidence type="ECO:0000256" key="5">
    <source>
        <dbReference type="ARBA" id="ARBA00016377"/>
    </source>
</evidence>